<name>A0A9D1YMH2_9FIRM</name>
<protein>
    <submittedName>
        <fullName evidence="1">Uncharacterized protein</fullName>
    </submittedName>
</protein>
<reference evidence="1" key="1">
    <citation type="journal article" date="2021" name="PeerJ">
        <title>Extensive microbial diversity within the chicken gut microbiome revealed by metagenomics and culture.</title>
        <authorList>
            <person name="Gilroy R."/>
            <person name="Ravi A."/>
            <person name="Getino M."/>
            <person name="Pursley I."/>
            <person name="Horton D.L."/>
            <person name="Alikhan N.F."/>
            <person name="Baker D."/>
            <person name="Gharbi K."/>
            <person name="Hall N."/>
            <person name="Watson M."/>
            <person name="Adriaenssens E.M."/>
            <person name="Foster-Nyarko E."/>
            <person name="Jarju S."/>
            <person name="Secka A."/>
            <person name="Antonio M."/>
            <person name="Oren A."/>
            <person name="Chaudhuri R.R."/>
            <person name="La Ragione R."/>
            <person name="Hildebrand F."/>
            <person name="Pallen M.J."/>
        </authorList>
    </citation>
    <scope>NUCLEOTIDE SEQUENCE</scope>
    <source>
        <strain evidence="1">ChiSxjej3B15-24422</strain>
    </source>
</reference>
<organism evidence="1 2">
    <name type="scientific">Candidatus Eisenbergiella pullistercoris</name>
    <dbReference type="NCBI Taxonomy" id="2838555"/>
    <lineage>
        <taxon>Bacteria</taxon>
        <taxon>Bacillati</taxon>
        <taxon>Bacillota</taxon>
        <taxon>Clostridia</taxon>
        <taxon>Lachnospirales</taxon>
        <taxon>Lachnospiraceae</taxon>
        <taxon>Eisenbergiella</taxon>
    </lineage>
</organism>
<dbReference type="Proteomes" id="UP000824007">
    <property type="component" value="Unassembled WGS sequence"/>
</dbReference>
<dbReference type="EMBL" id="DXDD01000024">
    <property type="protein sequence ID" value="HIY59444.1"/>
    <property type="molecule type" value="Genomic_DNA"/>
</dbReference>
<dbReference type="AlphaFoldDB" id="A0A9D1YMH2"/>
<evidence type="ECO:0000313" key="2">
    <source>
        <dbReference type="Proteomes" id="UP000824007"/>
    </source>
</evidence>
<evidence type="ECO:0000313" key="1">
    <source>
        <dbReference type="EMBL" id="HIY59444.1"/>
    </source>
</evidence>
<comment type="caution">
    <text evidence="1">The sequence shown here is derived from an EMBL/GenBank/DDBJ whole genome shotgun (WGS) entry which is preliminary data.</text>
</comment>
<gene>
    <name evidence="1" type="ORF">H9831_02000</name>
</gene>
<sequence length="73" mass="8353">MIKIDCSNLNSEMKKKGITPHELAFLLGEKDEAIKAKIEGSSEWIYSEAVTIRDRLFPECELGYLFTEKEQDA</sequence>
<reference evidence="1" key="2">
    <citation type="submission" date="2021-04" db="EMBL/GenBank/DDBJ databases">
        <authorList>
            <person name="Gilroy R."/>
        </authorList>
    </citation>
    <scope>NUCLEOTIDE SEQUENCE</scope>
    <source>
        <strain evidence="1">ChiSxjej3B15-24422</strain>
    </source>
</reference>
<accession>A0A9D1YMH2</accession>
<proteinExistence type="predicted"/>